<dbReference type="VEuPathDB" id="FungiDB:CCM_08069"/>
<dbReference type="EMBL" id="CP023323">
    <property type="protein sequence ID" value="ATY60519.1"/>
    <property type="molecule type" value="Genomic_DNA"/>
</dbReference>
<feature type="compositionally biased region" description="Basic and acidic residues" evidence="1">
    <location>
        <begin position="624"/>
        <end position="641"/>
    </location>
</feature>
<gene>
    <name evidence="2" type="ORF">A9K55_005862</name>
</gene>
<dbReference type="AlphaFoldDB" id="A0A2H4SBN6"/>
<dbReference type="VEuPathDB" id="FungiDB:CCM_08068"/>
<feature type="region of interest" description="Disordered" evidence="1">
    <location>
        <begin position="618"/>
        <end position="650"/>
    </location>
</feature>
<evidence type="ECO:0000256" key="1">
    <source>
        <dbReference type="SAM" id="MobiDB-lite"/>
    </source>
</evidence>
<protein>
    <submittedName>
        <fullName evidence="2">Uncharacterized protein</fullName>
    </submittedName>
</protein>
<dbReference type="Proteomes" id="UP000323067">
    <property type="component" value="Chromosome vi"/>
</dbReference>
<dbReference type="VEuPathDB" id="FungiDB:A9K55_005862"/>
<evidence type="ECO:0000313" key="3">
    <source>
        <dbReference type="Proteomes" id="UP000323067"/>
    </source>
</evidence>
<proteinExistence type="predicted"/>
<organism evidence="2 3">
    <name type="scientific">Cordyceps militaris</name>
    <name type="common">Caterpillar fungus</name>
    <name type="synonym">Clavaria militaris</name>
    <dbReference type="NCBI Taxonomy" id="73501"/>
    <lineage>
        <taxon>Eukaryota</taxon>
        <taxon>Fungi</taxon>
        <taxon>Dikarya</taxon>
        <taxon>Ascomycota</taxon>
        <taxon>Pezizomycotina</taxon>
        <taxon>Sordariomycetes</taxon>
        <taxon>Hypocreomycetidae</taxon>
        <taxon>Hypocreales</taxon>
        <taxon>Cordycipitaceae</taxon>
        <taxon>Cordyceps</taxon>
    </lineage>
</organism>
<sequence length="732" mass="83196">MDQEFLDHELMDDKNPSSCPLKALELPRLRRCAFDVSTLKFTGPINPVRTLLQERLDGGLDGYNWKIAFGDGGPFVLKVFWDQEPPTPPFYYALQRECQVAAVLQLMQAALTQDDPSLGPILVYRHPFDWVEGHENMLAFSDEWRRKGQPDCASTPLITITSMPRIRKCYGWIKITGDTLYQLPSLWRPPRLKIEKTSRQMERHMEYTALVYEYVEEGENDAAVIEESLNFFRDAGFSHTRISLARNWKKSVLIDMSDIIFSGGFGWKRCAYLSVNFIPGLDILSIKMPTLLEVLAEKSVAKDFNSTDSITGPNTDCKTDISVDDWRPWEDFTYDNIKHILKKELSRRYKGESEPQPLPLDLRVLKEDATQDALGRFPIPIVNYALNSSGGTEHFGRGSRCHADGIYVPDWSVVSQSHAGVIGEMLNMLPGDTKISSKWWSSMLEDDDRNFGEWKKVLDQIVTYMASCSARYGFIVTDTEVVALRIFRQYVSAGLAVYRPRRKRWSDATVRLSSDPVSTASSEEFQDNIALLWDFGVEYKAIPWSVYGPGILTGKLAQWALARMASYGDRDIEYSYPDLDTWRTQDTGYGIVHNTSGAKLEKPTKHTEIQQRDHFLHAAGGAGNDKEDLSSADRDASRSEVYESEALEEPELPQFSRAASAGLEYTAALPDAQAAEDQNAWMPVKVEKRGREYCYRDYKGNRKSSAKSDWEAVDGGYVFRGKRHVYFTKKLP</sequence>
<accession>A0A2H4SBN6</accession>
<name>A0A2H4SBN6_CORMI</name>
<evidence type="ECO:0000313" key="2">
    <source>
        <dbReference type="EMBL" id="ATY60519.1"/>
    </source>
</evidence>
<reference evidence="2 3" key="1">
    <citation type="journal article" date="2017" name="BMC Genomics">
        <title>Chromosome level assembly and secondary metabolite potential of the parasitic fungus Cordyceps militaris.</title>
        <authorList>
            <person name="Kramer G.J."/>
            <person name="Nodwell J.R."/>
        </authorList>
    </citation>
    <scope>NUCLEOTIDE SEQUENCE [LARGE SCALE GENOMIC DNA]</scope>
    <source>
        <strain evidence="2 3">ATCC 34164</strain>
    </source>
</reference>